<evidence type="ECO:0000313" key="3">
    <source>
        <dbReference type="Proteomes" id="UP000829384"/>
    </source>
</evidence>
<organism evidence="2 3">
    <name type="scientific">Shewanella cutis</name>
    <dbReference type="NCBI Taxonomy" id="2766780"/>
    <lineage>
        <taxon>Bacteria</taxon>
        <taxon>Pseudomonadati</taxon>
        <taxon>Pseudomonadota</taxon>
        <taxon>Gammaproteobacteria</taxon>
        <taxon>Alteromonadales</taxon>
        <taxon>Shewanellaceae</taxon>
        <taxon>Shewanella</taxon>
    </lineage>
</organism>
<dbReference type="GO" id="GO:0004497">
    <property type="term" value="F:monooxygenase activity"/>
    <property type="evidence" value="ECO:0007669"/>
    <property type="project" value="UniProtKB-KW"/>
</dbReference>
<feature type="domain" description="ABM" evidence="1">
    <location>
        <begin position="3"/>
        <end position="92"/>
    </location>
</feature>
<dbReference type="PROSITE" id="PS51725">
    <property type="entry name" value="ABM"/>
    <property type="match status" value="1"/>
</dbReference>
<keyword evidence="3" id="KW-1185">Reference proteome</keyword>
<dbReference type="InterPro" id="IPR050744">
    <property type="entry name" value="AI-2_Isomerase_LsrG"/>
</dbReference>
<dbReference type="PANTHER" id="PTHR33336">
    <property type="entry name" value="QUINOL MONOOXYGENASE YGIN-RELATED"/>
    <property type="match status" value="1"/>
</dbReference>
<dbReference type="RefSeq" id="WP_240130785.1">
    <property type="nucleotide sequence ID" value="NZ_JACSDI010000004.1"/>
</dbReference>
<keyword evidence="2" id="KW-0503">Monooxygenase</keyword>
<accession>A0ABS9QUU6</accession>
<protein>
    <submittedName>
        <fullName evidence="2">Antibiotic biosynthesis monooxygenase</fullName>
    </submittedName>
</protein>
<dbReference type="PANTHER" id="PTHR33336:SF3">
    <property type="entry name" value="ABM DOMAIN-CONTAINING PROTEIN"/>
    <property type="match status" value="1"/>
</dbReference>
<dbReference type="SUPFAM" id="SSF54909">
    <property type="entry name" value="Dimeric alpha+beta barrel"/>
    <property type="match status" value="1"/>
</dbReference>
<dbReference type="EMBL" id="JACSDI010000004">
    <property type="protein sequence ID" value="MCG9964117.1"/>
    <property type="molecule type" value="Genomic_DNA"/>
</dbReference>
<dbReference type="Proteomes" id="UP000829384">
    <property type="component" value="Unassembled WGS sequence"/>
</dbReference>
<dbReference type="Gene3D" id="3.30.70.100">
    <property type="match status" value="1"/>
</dbReference>
<gene>
    <name evidence="2" type="ORF">H9J30_09350</name>
</gene>
<dbReference type="Pfam" id="PF03992">
    <property type="entry name" value="ABM"/>
    <property type="match status" value="1"/>
</dbReference>
<dbReference type="InterPro" id="IPR011008">
    <property type="entry name" value="Dimeric_a/b-barrel"/>
</dbReference>
<sequence>MKITVFAQIQAHSGQSDALFNILKQLVSDTHTEAGCFEYTLHRSLDNANHFWMYEVWQSQAALEAHMASPHFNAFLAVSAALVKQVDIHKTFAC</sequence>
<comment type="caution">
    <text evidence="2">The sequence shown here is derived from an EMBL/GenBank/DDBJ whole genome shotgun (WGS) entry which is preliminary data.</text>
</comment>
<keyword evidence="2" id="KW-0560">Oxidoreductase</keyword>
<name>A0ABS9QUU6_9GAMM</name>
<proteinExistence type="predicted"/>
<dbReference type="InterPro" id="IPR007138">
    <property type="entry name" value="ABM_dom"/>
</dbReference>
<reference evidence="2 3" key="1">
    <citation type="submission" date="2020-08" db="EMBL/GenBank/DDBJ databases">
        <title>Whole genome sequence of Shewanella sp strain PS-2.</title>
        <authorList>
            <person name="Das S.K."/>
        </authorList>
    </citation>
    <scope>NUCLEOTIDE SEQUENCE [LARGE SCALE GENOMIC DNA]</scope>
    <source>
        <strain evidence="2 3">PS-2</strain>
    </source>
</reference>
<evidence type="ECO:0000313" key="2">
    <source>
        <dbReference type="EMBL" id="MCG9964117.1"/>
    </source>
</evidence>
<evidence type="ECO:0000259" key="1">
    <source>
        <dbReference type="PROSITE" id="PS51725"/>
    </source>
</evidence>